<reference evidence="2 3" key="1">
    <citation type="submission" date="2021-06" db="EMBL/GenBank/DDBJ databases">
        <title>Caerostris extrusa draft genome.</title>
        <authorList>
            <person name="Kono N."/>
            <person name="Arakawa K."/>
        </authorList>
    </citation>
    <scope>NUCLEOTIDE SEQUENCE [LARGE SCALE GENOMIC DNA]</scope>
</reference>
<gene>
    <name evidence="2" type="ORF">CEXT_376601</name>
</gene>
<sequence length="161" mass="17268">MGASTKSAKREEGDTGSRGTNTKGWPKQADYSRRAGVKFSATGTPTMGAPADYNGWGHVITRLPNTTCAPLPLCDAELLVVLASPRYNGGEGAVFHSSGSRVGGSISRKGVFGLPRACVCVCVEGHFMKIRGGAHRVLLPLWKVVRKSVVDRRRLEKQESK</sequence>
<organism evidence="2 3">
    <name type="scientific">Caerostris extrusa</name>
    <name type="common">Bark spider</name>
    <name type="synonym">Caerostris bankana</name>
    <dbReference type="NCBI Taxonomy" id="172846"/>
    <lineage>
        <taxon>Eukaryota</taxon>
        <taxon>Metazoa</taxon>
        <taxon>Ecdysozoa</taxon>
        <taxon>Arthropoda</taxon>
        <taxon>Chelicerata</taxon>
        <taxon>Arachnida</taxon>
        <taxon>Araneae</taxon>
        <taxon>Araneomorphae</taxon>
        <taxon>Entelegynae</taxon>
        <taxon>Araneoidea</taxon>
        <taxon>Araneidae</taxon>
        <taxon>Caerostris</taxon>
    </lineage>
</organism>
<evidence type="ECO:0000313" key="2">
    <source>
        <dbReference type="EMBL" id="GIY24945.1"/>
    </source>
</evidence>
<feature type="region of interest" description="Disordered" evidence="1">
    <location>
        <begin position="1"/>
        <end position="30"/>
    </location>
</feature>
<evidence type="ECO:0000313" key="3">
    <source>
        <dbReference type="Proteomes" id="UP001054945"/>
    </source>
</evidence>
<comment type="caution">
    <text evidence="2">The sequence shown here is derived from an EMBL/GenBank/DDBJ whole genome shotgun (WGS) entry which is preliminary data.</text>
</comment>
<name>A0AAV4RT84_CAEEX</name>
<feature type="non-terminal residue" evidence="2">
    <location>
        <position position="161"/>
    </location>
</feature>
<dbReference type="Proteomes" id="UP001054945">
    <property type="component" value="Unassembled WGS sequence"/>
</dbReference>
<dbReference type="EMBL" id="BPLR01008469">
    <property type="protein sequence ID" value="GIY24945.1"/>
    <property type="molecule type" value="Genomic_DNA"/>
</dbReference>
<evidence type="ECO:0000256" key="1">
    <source>
        <dbReference type="SAM" id="MobiDB-lite"/>
    </source>
</evidence>
<accession>A0AAV4RT84</accession>
<protein>
    <submittedName>
        <fullName evidence="2">Uncharacterized protein</fullName>
    </submittedName>
</protein>
<dbReference type="AlphaFoldDB" id="A0AAV4RT84"/>
<proteinExistence type="predicted"/>
<keyword evidence="3" id="KW-1185">Reference proteome</keyword>